<keyword evidence="6" id="KW-0479">Metal-binding</keyword>
<dbReference type="InterPro" id="IPR027417">
    <property type="entry name" value="P-loop_NTPase"/>
</dbReference>
<dbReference type="OrthoDB" id="9800307at2"/>
<evidence type="ECO:0000313" key="11">
    <source>
        <dbReference type="EMBL" id="ABM04929.1"/>
    </source>
</evidence>
<reference evidence="11 12" key="1">
    <citation type="submission" date="2007-01" db="EMBL/GenBank/DDBJ databases">
        <title>Complete sequence of Psychromonas ingrahamii 37.</title>
        <authorList>
            <consortium name="US DOE Joint Genome Institute"/>
            <person name="Copeland A."/>
            <person name="Lucas S."/>
            <person name="Lapidus A."/>
            <person name="Barry K."/>
            <person name="Detter J.C."/>
            <person name="Glavina del Rio T."/>
            <person name="Hammon N."/>
            <person name="Israni S."/>
            <person name="Dalin E."/>
            <person name="Tice H."/>
            <person name="Pitluck S."/>
            <person name="Thompson L.S."/>
            <person name="Brettin T."/>
            <person name="Bruce D."/>
            <person name="Han C."/>
            <person name="Tapia R."/>
            <person name="Schmutz J."/>
            <person name="Larimer F."/>
            <person name="Land M."/>
            <person name="Hauser L."/>
            <person name="Kyrpides N."/>
            <person name="Ivanova N."/>
            <person name="Staley J."/>
            <person name="Richardson P."/>
        </authorList>
    </citation>
    <scope>NUCLEOTIDE SEQUENCE [LARGE SCALE GENOMIC DNA]</scope>
    <source>
        <strain evidence="11 12">37</strain>
    </source>
</reference>
<keyword evidence="5" id="KW-0819">tRNA processing</keyword>
<evidence type="ECO:0000256" key="4">
    <source>
        <dbReference type="ARBA" id="ARBA00022490"/>
    </source>
</evidence>
<dbReference type="eggNOG" id="COG0802">
    <property type="taxonomic scope" value="Bacteria"/>
</dbReference>
<dbReference type="InterPro" id="IPR003442">
    <property type="entry name" value="T6A_TsaE"/>
</dbReference>
<evidence type="ECO:0000256" key="10">
    <source>
        <dbReference type="ARBA" id="ARBA00032441"/>
    </source>
</evidence>
<dbReference type="SUPFAM" id="SSF52540">
    <property type="entry name" value="P-loop containing nucleoside triphosphate hydrolases"/>
    <property type="match status" value="1"/>
</dbReference>
<evidence type="ECO:0000313" key="12">
    <source>
        <dbReference type="Proteomes" id="UP000000639"/>
    </source>
</evidence>
<evidence type="ECO:0000256" key="7">
    <source>
        <dbReference type="ARBA" id="ARBA00022741"/>
    </source>
</evidence>
<dbReference type="GO" id="GO:0046872">
    <property type="term" value="F:metal ion binding"/>
    <property type="evidence" value="ECO:0007669"/>
    <property type="project" value="UniProtKB-KW"/>
</dbReference>
<name>A1SZL4_PSYIN</name>
<dbReference type="STRING" id="357804.Ping_3242"/>
<dbReference type="Proteomes" id="UP000000639">
    <property type="component" value="Chromosome"/>
</dbReference>
<evidence type="ECO:0000256" key="2">
    <source>
        <dbReference type="ARBA" id="ARBA00007599"/>
    </source>
</evidence>
<keyword evidence="8" id="KW-0067">ATP-binding</keyword>
<keyword evidence="4" id="KW-0963">Cytoplasm</keyword>
<evidence type="ECO:0000256" key="8">
    <source>
        <dbReference type="ARBA" id="ARBA00022840"/>
    </source>
</evidence>
<accession>A1SZL4</accession>
<comment type="similarity">
    <text evidence="2">Belongs to the TsaE family.</text>
</comment>
<keyword evidence="7" id="KW-0547">Nucleotide-binding</keyword>
<dbReference type="Pfam" id="PF02367">
    <property type="entry name" value="TsaE"/>
    <property type="match status" value="1"/>
</dbReference>
<sequence length="152" mass="17217">MLNFFKEELLNAEQTVAFGGRLSAACKQPVCIYLHGDLGAGKTTLTRGFIQGLGHIGHVKSPTYTLVEPYELADWQVYHFDLYRLGDPEELEFMGIRDYFTATSHCLVEWPERGEGILPSPDIDLTLRYVDQQRIVELQANTEVGQQVLNKL</sequence>
<proteinExistence type="inferred from homology"/>
<evidence type="ECO:0000256" key="3">
    <source>
        <dbReference type="ARBA" id="ARBA00019010"/>
    </source>
</evidence>
<dbReference type="PANTHER" id="PTHR33540:SF2">
    <property type="entry name" value="TRNA THREONYLCARBAMOYLADENOSINE BIOSYNTHESIS PROTEIN TSAE"/>
    <property type="match status" value="1"/>
</dbReference>
<evidence type="ECO:0000256" key="6">
    <source>
        <dbReference type="ARBA" id="ARBA00022723"/>
    </source>
</evidence>
<dbReference type="AlphaFoldDB" id="A1SZL4"/>
<dbReference type="NCBIfam" id="TIGR00150">
    <property type="entry name" value="T6A_YjeE"/>
    <property type="match status" value="1"/>
</dbReference>
<evidence type="ECO:0000256" key="9">
    <source>
        <dbReference type="ARBA" id="ARBA00022842"/>
    </source>
</evidence>
<gene>
    <name evidence="11" type="ordered locus">Ping_3242</name>
</gene>
<dbReference type="PANTHER" id="PTHR33540">
    <property type="entry name" value="TRNA THREONYLCARBAMOYLADENOSINE BIOSYNTHESIS PROTEIN TSAE"/>
    <property type="match status" value="1"/>
</dbReference>
<organism evidence="11 12">
    <name type="scientific">Psychromonas ingrahamii (strain DSM 17664 / CCUG 51855 / 37)</name>
    <dbReference type="NCBI Taxonomy" id="357804"/>
    <lineage>
        <taxon>Bacteria</taxon>
        <taxon>Pseudomonadati</taxon>
        <taxon>Pseudomonadota</taxon>
        <taxon>Gammaproteobacteria</taxon>
        <taxon>Alteromonadales</taxon>
        <taxon>Psychromonadaceae</taxon>
        <taxon>Psychromonas</taxon>
    </lineage>
</organism>
<dbReference type="FunFam" id="3.40.50.300:FF:000406">
    <property type="entry name" value="tRNA (N6-adenosine(37)-N6)-threonylcarbamoyltransferase complex ATPase TsaE"/>
    <property type="match status" value="1"/>
</dbReference>
<keyword evidence="9" id="KW-0460">Magnesium</keyword>
<dbReference type="KEGG" id="pin:Ping_3242"/>
<keyword evidence="12" id="KW-1185">Reference proteome</keyword>
<evidence type="ECO:0000256" key="5">
    <source>
        <dbReference type="ARBA" id="ARBA00022694"/>
    </source>
</evidence>
<dbReference type="Gene3D" id="3.40.50.300">
    <property type="entry name" value="P-loop containing nucleotide triphosphate hydrolases"/>
    <property type="match status" value="1"/>
</dbReference>
<dbReference type="HOGENOM" id="CLU_087829_2_2_6"/>
<dbReference type="GO" id="GO:0002949">
    <property type="term" value="P:tRNA threonylcarbamoyladenosine modification"/>
    <property type="evidence" value="ECO:0007669"/>
    <property type="project" value="InterPro"/>
</dbReference>
<evidence type="ECO:0000256" key="1">
    <source>
        <dbReference type="ARBA" id="ARBA00004496"/>
    </source>
</evidence>
<protein>
    <recommendedName>
        <fullName evidence="3">tRNA threonylcarbamoyladenosine biosynthesis protein TsaE</fullName>
    </recommendedName>
    <alternativeName>
        <fullName evidence="10">t(6)A37 threonylcarbamoyladenosine biosynthesis protein TsaE</fullName>
    </alternativeName>
</protein>
<dbReference type="RefSeq" id="WP_011771481.1">
    <property type="nucleotide sequence ID" value="NC_008709.1"/>
</dbReference>
<comment type="subcellular location">
    <subcellularLocation>
        <location evidence="1">Cytoplasm</location>
    </subcellularLocation>
</comment>
<dbReference type="GO" id="GO:0005524">
    <property type="term" value="F:ATP binding"/>
    <property type="evidence" value="ECO:0007669"/>
    <property type="project" value="UniProtKB-KW"/>
</dbReference>
<dbReference type="EMBL" id="CP000510">
    <property type="protein sequence ID" value="ABM04929.1"/>
    <property type="molecule type" value="Genomic_DNA"/>
</dbReference>
<dbReference type="GO" id="GO:0005737">
    <property type="term" value="C:cytoplasm"/>
    <property type="evidence" value="ECO:0007669"/>
    <property type="project" value="UniProtKB-SubCell"/>
</dbReference>